<feature type="region of interest" description="Disordered" evidence="1">
    <location>
        <begin position="132"/>
        <end position="152"/>
    </location>
</feature>
<dbReference type="AlphaFoldDB" id="A0AAV7YCM5"/>
<protein>
    <submittedName>
        <fullName evidence="2">Uncharacterized protein</fullName>
    </submittedName>
</protein>
<proteinExistence type="predicted"/>
<comment type="caution">
    <text evidence="2">The sequence shown here is derived from an EMBL/GenBank/DDBJ whole genome shotgun (WGS) entry which is preliminary data.</text>
</comment>
<evidence type="ECO:0000313" key="3">
    <source>
        <dbReference type="Proteomes" id="UP001146793"/>
    </source>
</evidence>
<reference evidence="2" key="1">
    <citation type="submission" date="2022-08" db="EMBL/GenBank/DDBJ databases">
        <title>Novel sulphate-reducing endosymbionts in the free-living metamonad Anaeramoeba.</title>
        <authorList>
            <person name="Jerlstrom-Hultqvist J."/>
            <person name="Cepicka I."/>
            <person name="Gallot-Lavallee L."/>
            <person name="Salas-Leiva D."/>
            <person name="Curtis B.A."/>
            <person name="Zahonova K."/>
            <person name="Pipaliya S."/>
            <person name="Dacks J."/>
            <person name="Roger A.J."/>
        </authorList>
    </citation>
    <scope>NUCLEOTIDE SEQUENCE</scope>
    <source>
        <strain evidence="2">Busselton2</strain>
    </source>
</reference>
<accession>A0AAV7YCM5</accession>
<sequence>METNQMNTILNGTGRKFSEQDETSFEKNLESEMNLFQESFQNDLQESLNKRISFANGKEFYYFQNDNNLGFVKNTKTNRGGSKQRQVPNSSKQIKRALLISTKKILSKEGSDLNKAFKNTISSEISKINQQEKIKTTNQKKKNKNSHTNTSQVNGLEFDERLKITKNLLQVLDDNLLSQKISKVLLKQLKSEIPQLLKNSCQQNIIKIMNQTIPIVFQQIQKKLNTELNNKFILSKQNLNKQKNINSKEIQDTIIPFLDKRTNIIHESIQKIKKRLQIQIATSIQEKKPFIIQKLKNEI</sequence>
<dbReference type="EMBL" id="JANTQA010000070">
    <property type="protein sequence ID" value="KAJ3425229.1"/>
    <property type="molecule type" value="Genomic_DNA"/>
</dbReference>
<organism evidence="2 3">
    <name type="scientific">Anaeramoeba flamelloides</name>
    <dbReference type="NCBI Taxonomy" id="1746091"/>
    <lineage>
        <taxon>Eukaryota</taxon>
        <taxon>Metamonada</taxon>
        <taxon>Anaeramoebidae</taxon>
        <taxon>Anaeramoeba</taxon>
    </lineage>
</organism>
<evidence type="ECO:0000256" key="1">
    <source>
        <dbReference type="SAM" id="MobiDB-lite"/>
    </source>
</evidence>
<name>A0AAV7YCM5_9EUKA</name>
<dbReference type="Proteomes" id="UP001146793">
    <property type="component" value="Unassembled WGS sequence"/>
</dbReference>
<evidence type="ECO:0000313" key="2">
    <source>
        <dbReference type="EMBL" id="KAJ3425229.1"/>
    </source>
</evidence>
<gene>
    <name evidence="2" type="ORF">M0812_27664</name>
</gene>